<protein>
    <submittedName>
        <fullName evidence="2">Uncharacterized protein</fullName>
    </submittedName>
</protein>
<name>A0A9W9ZXI2_9CNID</name>
<reference evidence="2" key="1">
    <citation type="submission" date="2023-01" db="EMBL/GenBank/DDBJ databases">
        <title>Genome assembly of the deep-sea coral Lophelia pertusa.</title>
        <authorList>
            <person name="Herrera S."/>
            <person name="Cordes E."/>
        </authorList>
    </citation>
    <scope>NUCLEOTIDE SEQUENCE</scope>
    <source>
        <strain evidence="2">USNM1676648</strain>
        <tissue evidence="2">Polyp</tissue>
    </source>
</reference>
<sequence>MPKNKLCCGFLERVEFLYTAMRYRRDTETFTNKDPRGVMRWVLSSMEVGRHGVPGRLVVKSVEPVSKNAAEAVQHPCLETVVDLALEHPGKIERATLTTVQCTVVGRVGVDGRLAVNPAELVLKNVLEAAPIHRHVMAGKPAQEQRGKNKRATSNHALTV</sequence>
<feature type="region of interest" description="Disordered" evidence="1">
    <location>
        <begin position="137"/>
        <end position="160"/>
    </location>
</feature>
<organism evidence="2 3">
    <name type="scientific">Desmophyllum pertusum</name>
    <dbReference type="NCBI Taxonomy" id="174260"/>
    <lineage>
        <taxon>Eukaryota</taxon>
        <taxon>Metazoa</taxon>
        <taxon>Cnidaria</taxon>
        <taxon>Anthozoa</taxon>
        <taxon>Hexacorallia</taxon>
        <taxon>Scleractinia</taxon>
        <taxon>Caryophylliina</taxon>
        <taxon>Caryophylliidae</taxon>
        <taxon>Desmophyllum</taxon>
    </lineage>
</organism>
<evidence type="ECO:0000313" key="2">
    <source>
        <dbReference type="EMBL" id="KAJ7389330.1"/>
    </source>
</evidence>
<evidence type="ECO:0000313" key="3">
    <source>
        <dbReference type="Proteomes" id="UP001163046"/>
    </source>
</evidence>
<dbReference type="AlphaFoldDB" id="A0A9W9ZXI2"/>
<keyword evidence="3" id="KW-1185">Reference proteome</keyword>
<gene>
    <name evidence="2" type="ORF">OS493_032186</name>
</gene>
<dbReference type="EMBL" id="MU825435">
    <property type="protein sequence ID" value="KAJ7389330.1"/>
    <property type="molecule type" value="Genomic_DNA"/>
</dbReference>
<proteinExistence type="predicted"/>
<evidence type="ECO:0000256" key="1">
    <source>
        <dbReference type="SAM" id="MobiDB-lite"/>
    </source>
</evidence>
<dbReference type="Proteomes" id="UP001163046">
    <property type="component" value="Unassembled WGS sequence"/>
</dbReference>
<accession>A0A9W9ZXI2</accession>
<comment type="caution">
    <text evidence="2">The sequence shown here is derived from an EMBL/GenBank/DDBJ whole genome shotgun (WGS) entry which is preliminary data.</text>
</comment>